<keyword evidence="4" id="KW-0804">Transcription</keyword>
<dbReference type="InterPro" id="IPR038096">
    <property type="entry name" value="TEA/ATTS_sf"/>
</dbReference>
<dbReference type="GeneID" id="9593627"/>
<protein>
    <recommendedName>
        <fullName evidence="8">TEA domain-containing protein</fullName>
    </recommendedName>
</protein>
<dbReference type="PANTHER" id="PTHR11834:SF0">
    <property type="entry name" value="PROTEIN SCALLOPED"/>
    <property type="match status" value="1"/>
</dbReference>
<keyword evidence="5" id="KW-0539">Nucleus</keyword>
<dbReference type="InterPro" id="IPR000818">
    <property type="entry name" value="TEA/ATTS_dom"/>
</dbReference>
<evidence type="ECO:0000256" key="3">
    <source>
        <dbReference type="ARBA" id="ARBA00023015"/>
    </source>
</evidence>
<feature type="region of interest" description="Disordered" evidence="7">
    <location>
        <begin position="345"/>
        <end position="402"/>
    </location>
</feature>
<dbReference type="VEuPathDB" id="FungiDB:SCHCODRAFT_02519514"/>
<dbReference type="RefSeq" id="XP_003027137.1">
    <property type="nucleotide sequence ID" value="XM_003027091.1"/>
</dbReference>
<dbReference type="Pfam" id="PF01285">
    <property type="entry name" value="TEA"/>
    <property type="match status" value="1"/>
</dbReference>
<evidence type="ECO:0000256" key="2">
    <source>
        <dbReference type="ARBA" id="ARBA00008421"/>
    </source>
</evidence>
<feature type="domain" description="TEA" evidence="8">
    <location>
        <begin position="32"/>
        <end position="105"/>
    </location>
</feature>
<dbReference type="OrthoDB" id="10006572at2759"/>
<dbReference type="InterPro" id="IPR050937">
    <property type="entry name" value="TEC1_TEAD_TF"/>
</dbReference>
<comment type="subcellular location">
    <subcellularLocation>
        <location evidence="1">Nucleus</location>
    </subcellularLocation>
</comment>
<accession>D8QII7</accession>
<keyword evidence="3" id="KW-0805">Transcription regulation</keyword>
<dbReference type="GO" id="GO:0005634">
    <property type="term" value="C:nucleus"/>
    <property type="evidence" value="ECO:0007669"/>
    <property type="project" value="UniProtKB-SubCell"/>
</dbReference>
<dbReference type="SMART" id="SM00426">
    <property type="entry name" value="TEA"/>
    <property type="match status" value="1"/>
</dbReference>
<dbReference type="Proteomes" id="UP000007431">
    <property type="component" value="Unassembled WGS sequence"/>
</dbReference>
<reference evidence="9 10" key="1">
    <citation type="journal article" date="2010" name="Nat. Biotechnol.">
        <title>Genome sequence of the model mushroom Schizophyllum commune.</title>
        <authorList>
            <person name="Ohm R.A."/>
            <person name="de Jong J.F."/>
            <person name="Lugones L.G."/>
            <person name="Aerts A."/>
            <person name="Kothe E."/>
            <person name="Stajich J.E."/>
            <person name="de Vries R.P."/>
            <person name="Record E."/>
            <person name="Levasseur A."/>
            <person name="Baker S.E."/>
            <person name="Bartholomew K.A."/>
            <person name="Coutinho P.M."/>
            <person name="Erdmann S."/>
            <person name="Fowler T.J."/>
            <person name="Gathman A.C."/>
            <person name="Lombard V."/>
            <person name="Henrissat B."/>
            <person name="Knabe N."/>
            <person name="Kuees U."/>
            <person name="Lilly W.W."/>
            <person name="Lindquist E."/>
            <person name="Lucas S."/>
            <person name="Magnuson J.K."/>
            <person name="Piumi F."/>
            <person name="Raudaskoski M."/>
            <person name="Salamov A."/>
            <person name="Schmutz J."/>
            <person name="Schwarze F.W.M.R."/>
            <person name="vanKuyk P.A."/>
            <person name="Horton J.S."/>
            <person name="Grigoriev I.V."/>
            <person name="Woesten H.A.B."/>
        </authorList>
    </citation>
    <scope>NUCLEOTIDE SEQUENCE [LARGE SCALE GENOMIC DNA]</scope>
    <source>
        <strain evidence="10">H4-8 / FGSC 9210</strain>
    </source>
</reference>
<feature type="compositionally biased region" description="Low complexity" evidence="7">
    <location>
        <begin position="390"/>
        <end position="402"/>
    </location>
</feature>
<feature type="DNA-binding region" description="TEA" evidence="6">
    <location>
        <begin position="32"/>
        <end position="105"/>
    </location>
</feature>
<dbReference type="KEGG" id="scm:SCHCO_02519514"/>
<comment type="similarity">
    <text evidence="2">Belongs to the TEC1 family.</text>
</comment>
<evidence type="ECO:0000256" key="4">
    <source>
        <dbReference type="ARBA" id="ARBA00023163"/>
    </source>
</evidence>
<name>D8QII7_SCHCM</name>
<dbReference type="EMBL" id="GL377313">
    <property type="protein sequence ID" value="EFI92234.1"/>
    <property type="molecule type" value="Genomic_DNA"/>
</dbReference>
<feature type="region of interest" description="Disordered" evidence="7">
    <location>
        <begin position="118"/>
        <end position="138"/>
    </location>
</feature>
<evidence type="ECO:0000256" key="1">
    <source>
        <dbReference type="ARBA" id="ARBA00004123"/>
    </source>
</evidence>
<evidence type="ECO:0000313" key="10">
    <source>
        <dbReference type="Proteomes" id="UP000007431"/>
    </source>
</evidence>
<dbReference type="GO" id="GO:0005667">
    <property type="term" value="C:transcription regulator complex"/>
    <property type="evidence" value="ECO:0007669"/>
    <property type="project" value="TreeGrafter"/>
</dbReference>
<dbReference type="PRINTS" id="PR00065">
    <property type="entry name" value="TEADOMAIN"/>
</dbReference>
<dbReference type="HOGENOM" id="CLU_636403_0_0_1"/>
<gene>
    <name evidence="9" type="ORF">SCHCODRAFT_238102</name>
</gene>
<dbReference type="GO" id="GO:0000978">
    <property type="term" value="F:RNA polymerase II cis-regulatory region sequence-specific DNA binding"/>
    <property type="evidence" value="ECO:0007669"/>
    <property type="project" value="TreeGrafter"/>
</dbReference>
<organism evidence="10">
    <name type="scientific">Schizophyllum commune (strain H4-8 / FGSC 9210)</name>
    <name type="common">Split gill fungus</name>
    <dbReference type="NCBI Taxonomy" id="578458"/>
    <lineage>
        <taxon>Eukaryota</taxon>
        <taxon>Fungi</taxon>
        <taxon>Dikarya</taxon>
        <taxon>Basidiomycota</taxon>
        <taxon>Agaricomycotina</taxon>
        <taxon>Agaricomycetes</taxon>
        <taxon>Agaricomycetidae</taxon>
        <taxon>Agaricales</taxon>
        <taxon>Schizophyllaceae</taxon>
        <taxon>Schizophyllum</taxon>
    </lineage>
</organism>
<dbReference type="STRING" id="578458.D8QII7"/>
<dbReference type="PANTHER" id="PTHR11834">
    <property type="entry name" value="TRANSCRIPTIONAL ENHANCER FACTOR TEF RELATED"/>
    <property type="match status" value="1"/>
</dbReference>
<sequence>MQRDDSTQARSTADFDITQLSVTGRKAWKTMKGKGEAVWPPHLEKALLKGLAAYEPDTKSTKALNRFPRRNRFISEYIYQRTGEWRTAKQVSSRLQQLKESCKDDKILEKLKLDAYNQSHSAHGSEGSSPPANTPPPPCISISDSQRIHRAASAMQEVVFPHTFCLDSLANETEMHIDLNNRAMYDAPTFLSPNMCEPPLLCFSSRGALFSETVCTIFEGDAILPLLSAACPLSFYGFSQERDQLLWHYTAAFPTAIWQVLCERRHPSHFRVLQNVIMDHGQTHDSATSREHPAAAHGSPMVSVLHRFYYSPPPAPMGPMSMLSPLREQPVAPIDWQCVLPSSPPPPTRAPAFESMQGTGIHPPHGGGSQYNFSSFDGPSAYTQSGSSMHAPSPASTYASSSHSTYAPSPSYTTYTASQYDAGCYGGAFMI</sequence>
<dbReference type="GO" id="GO:0000981">
    <property type="term" value="F:DNA-binding transcription factor activity, RNA polymerase II-specific"/>
    <property type="evidence" value="ECO:0007669"/>
    <property type="project" value="TreeGrafter"/>
</dbReference>
<dbReference type="AlphaFoldDB" id="D8QII7"/>
<dbReference type="eggNOG" id="ENOG502SPQ9">
    <property type="taxonomic scope" value="Eukaryota"/>
</dbReference>
<dbReference type="Gene3D" id="6.10.20.40">
    <property type="entry name" value="TEA/ATTS domain"/>
    <property type="match status" value="1"/>
</dbReference>
<evidence type="ECO:0000256" key="7">
    <source>
        <dbReference type="SAM" id="MobiDB-lite"/>
    </source>
</evidence>
<feature type="compositionally biased region" description="Polar residues" evidence="7">
    <location>
        <begin position="118"/>
        <end position="128"/>
    </location>
</feature>
<evidence type="ECO:0000256" key="5">
    <source>
        <dbReference type="ARBA" id="ARBA00023242"/>
    </source>
</evidence>
<evidence type="ECO:0000259" key="8">
    <source>
        <dbReference type="PROSITE" id="PS51088"/>
    </source>
</evidence>
<dbReference type="InParanoid" id="D8QII7"/>
<evidence type="ECO:0000313" key="9">
    <source>
        <dbReference type="EMBL" id="EFI92234.1"/>
    </source>
</evidence>
<feature type="compositionally biased region" description="Polar residues" evidence="7">
    <location>
        <begin position="370"/>
        <end position="388"/>
    </location>
</feature>
<evidence type="ECO:0000256" key="6">
    <source>
        <dbReference type="PROSITE-ProRule" id="PRU00505"/>
    </source>
</evidence>
<keyword evidence="10" id="KW-1185">Reference proteome</keyword>
<proteinExistence type="inferred from homology"/>
<dbReference type="PROSITE" id="PS51088">
    <property type="entry name" value="TEA_2"/>
    <property type="match status" value="1"/>
</dbReference>